<feature type="compositionally biased region" description="Basic and acidic residues" evidence="1">
    <location>
        <begin position="137"/>
        <end position="147"/>
    </location>
</feature>
<protein>
    <recommendedName>
        <fullName evidence="3">HTH cro/C1-type domain-containing protein</fullName>
    </recommendedName>
</protein>
<sequence>MPRPANPKTPEGQAITDAIQRSEQSQARLADALDVSAGFISQFASGHRPVPWDKAEPLAALIGLRPDLISSEYRRLQNHFSRSHPQRLDAEIIIAAVAYAKRVAGLMADDSFAIEDRPQEMADAINATLEMKKVMEGSSEFEGRDGAVSRVSSPARAAQVGKESEPAPRRARKSA</sequence>
<feature type="compositionally biased region" description="Low complexity" evidence="1">
    <location>
        <begin position="148"/>
        <end position="158"/>
    </location>
</feature>
<evidence type="ECO:0008006" key="3">
    <source>
        <dbReference type="Google" id="ProtNLM"/>
    </source>
</evidence>
<reference evidence="2" key="1">
    <citation type="journal article" date="2011" name="Bot. Stud.">
        <title>The XopE2 effector protein of Xanthomonas campestris pv. vesicatoria is involved in the pathogenicity and suppression of the hypersensitivity response.</title>
        <authorList>
            <person name="Lin R.-H."/>
            <person name="Peng C.-W."/>
            <person name="Lin Y.-C."/>
            <person name="Peng H.-L."/>
            <person name="Huang H.-C."/>
        </authorList>
    </citation>
    <scope>NUCLEOTIDE SEQUENCE</scope>
    <source>
        <strain evidence="2">Xvt45</strain>
    </source>
</reference>
<dbReference type="GO" id="GO:0003677">
    <property type="term" value="F:DNA binding"/>
    <property type="evidence" value="ECO:0007669"/>
    <property type="project" value="InterPro"/>
</dbReference>
<dbReference type="AlphaFoldDB" id="F4YTZ8"/>
<accession>F4YTZ8</accession>
<dbReference type="EMBL" id="HM125708">
    <property type="protein sequence ID" value="AEC46810.1"/>
    <property type="molecule type" value="Genomic_DNA"/>
</dbReference>
<dbReference type="InterPro" id="IPR001387">
    <property type="entry name" value="Cro/C1-type_HTH"/>
</dbReference>
<dbReference type="Gene3D" id="1.10.260.40">
    <property type="entry name" value="lambda repressor-like DNA-binding domains"/>
    <property type="match status" value="1"/>
</dbReference>
<evidence type="ECO:0000313" key="2">
    <source>
        <dbReference type="EMBL" id="AEC46810.1"/>
    </source>
</evidence>
<dbReference type="SUPFAM" id="SSF47413">
    <property type="entry name" value="lambda repressor-like DNA-binding domains"/>
    <property type="match status" value="1"/>
</dbReference>
<organism evidence="2">
    <name type="scientific">Xanthomonas vesicatoria</name>
    <dbReference type="NCBI Taxonomy" id="56460"/>
    <lineage>
        <taxon>Bacteria</taxon>
        <taxon>Pseudomonadati</taxon>
        <taxon>Pseudomonadota</taxon>
        <taxon>Gammaproteobacteria</taxon>
        <taxon>Lysobacterales</taxon>
        <taxon>Lysobacteraceae</taxon>
        <taxon>Xanthomonas</taxon>
    </lineage>
</organism>
<proteinExistence type="predicted"/>
<evidence type="ECO:0000256" key="1">
    <source>
        <dbReference type="SAM" id="MobiDB-lite"/>
    </source>
</evidence>
<dbReference type="CDD" id="cd00093">
    <property type="entry name" value="HTH_XRE"/>
    <property type="match status" value="1"/>
</dbReference>
<dbReference type="InterPro" id="IPR010982">
    <property type="entry name" value="Lambda_DNA-bd_dom_sf"/>
</dbReference>
<feature type="region of interest" description="Disordered" evidence="1">
    <location>
        <begin position="137"/>
        <end position="175"/>
    </location>
</feature>
<name>F4YTZ8_9XANT</name>